<proteinExistence type="predicted"/>
<dbReference type="PANTHER" id="PTHR32071">
    <property type="entry name" value="TRANSCRIPTIONAL REGULATORY PROTEIN"/>
    <property type="match status" value="1"/>
</dbReference>
<dbReference type="RefSeq" id="WP_091350808.1">
    <property type="nucleotide sequence ID" value="NZ_FOIF01000026.1"/>
</dbReference>
<keyword evidence="8" id="KW-1185">Reference proteome</keyword>
<sequence length="467" mass="53397">MGKKQRELEELGKLRESIEMMEELLDNAYYGMVLVDTEGYIVKWNYEKLLGIREEDVLGKHVKEVIPNTRLHIVAKTGEKELCDIQEIHGKKVITSRIPIIKEGKHLGAAGTVLFSDISELQALAKKVQILEDALNKYKGEVSKLYQSRYTFDDIVSNNFKMVELKTIAKRVAKTNSTILIQGESGTGKELFAHAIHRESSRKYGNFVTVNCAAIPKELLESELFGYEEGAFTGAKKGGKMGKFELATGGTIFLDEIGCLSMDMQSKLLRVLEGREFERVGGNKPIKLDTRIIAATNEKLEEEILKGNFRKDLYYRLNVIKLEIPPLRERLEDIEIIAKKILNKLAIDLNMEEKILTKDGVEVLKKYYWPGNVRELRNVLERAVNLAPKTIIRIQDFPEYIRSNHKTQKGDSNCQSLKEKLEEIEKDIIKKTIEEVGGNKTLAAEKLKIHRTSLYKKLEKYNMIEYL</sequence>
<dbReference type="Gene3D" id="3.40.50.300">
    <property type="entry name" value="P-loop containing nucleotide triphosphate hydrolases"/>
    <property type="match status" value="1"/>
</dbReference>
<dbReference type="InterPro" id="IPR002197">
    <property type="entry name" value="HTH_Fis"/>
</dbReference>
<dbReference type="Pfam" id="PF00989">
    <property type="entry name" value="PAS"/>
    <property type="match status" value="1"/>
</dbReference>
<keyword evidence="4" id="KW-0804">Transcription</keyword>
<dbReference type="GO" id="GO:0006355">
    <property type="term" value="P:regulation of DNA-templated transcription"/>
    <property type="evidence" value="ECO:0007669"/>
    <property type="project" value="InterPro"/>
</dbReference>
<dbReference type="FunFam" id="3.40.50.300:FF:000006">
    <property type="entry name" value="DNA-binding transcriptional regulator NtrC"/>
    <property type="match status" value="1"/>
</dbReference>
<dbReference type="AlphaFoldDB" id="A0A1I0AUV6"/>
<feature type="coiled-coil region" evidence="5">
    <location>
        <begin position="407"/>
        <end position="434"/>
    </location>
</feature>
<keyword evidence="1" id="KW-0547">Nucleotide-binding</keyword>
<dbReference type="InterPro" id="IPR035965">
    <property type="entry name" value="PAS-like_dom_sf"/>
</dbReference>
<dbReference type="InterPro" id="IPR002078">
    <property type="entry name" value="Sigma_54_int"/>
</dbReference>
<organism evidence="7 8">
    <name type="scientific">Anaerobranca gottschalkii DSM 13577</name>
    <dbReference type="NCBI Taxonomy" id="1120990"/>
    <lineage>
        <taxon>Bacteria</taxon>
        <taxon>Bacillati</taxon>
        <taxon>Bacillota</taxon>
        <taxon>Clostridia</taxon>
        <taxon>Eubacteriales</taxon>
        <taxon>Proteinivoracaceae</taxon>
        <taxon>Anaerobranca</taxon>
    </lineage>
</organism>
<dbReference type="InterPro" id="IPR009057">
    <property type="entry name" value="Homeodomain-like_sf"/>
</dbReference>
<dbReference type="PANTHER" id="PTHR32071:SF57">
    <property type="entry name" value="C4-DICARBOXYLATE TRANSPORT TRANSCRIPTIONAL REGULATORY PROTEIN DCTD"/>
    <property type="match status" value="1"/>
</dbReference>
<dbReference type="SUPFAM" id="SSF55785">
    <property type="entry name" value="PYP-like sensor domain (PAS domain)"/>
    <property type="match status" value="1"/>
</dbReference>
<feature type="domain" description="Sigma-54 factor interaction" evidence="6">
    <location>
        <begin position="155"/>
        <end position="385"/>
    </location>
</feature>
<dbReference type="SMART" id="SM00382">
    <property type="entry name" value="AAA"/>
    <property type="match status" value="1"/>
</dbReference>
<name>A0A1I0AUV6_9FIRM</name>
<dbReference type="Proteomes" id="UP000243819">
    <property type="component" value="Unassembled WGS sequence"/>
</dbReference>
<gene>
    <name evidence="7" type="ORF">SAMN03080614_102628</name>
</gene>
<evidence type="ECO:0000259" key="6">
    <source>
        <dbReference type="PROSITE" id="PS50045"/>
    </source>
</evidence>
<dbReference type="PROSITE" id="PS00688">
    <property type="entry name" value="SIGMA54_INTERACT_3"/>
    <property type="match status" value="1"/>
</dbReference>
<evidence type="ECO:0000256" key="4">
    <source>
        <dbReference type="ARBA" id="ARBA00023163"/>
    </source>
</evidence>
<dbReference type="NCBIfam" id="TIGR00229">
    <property type="entry name" value="sensory_box"/>
    <property type="match status" value="1"/>
</dbReference>
<dbReference type="CDD" id="cd00009">
    <property type="entry name" value="AAA"/>
    <property type="match status" value="1"/>
</dbReference>
<dbReference type="SUPFAM" id="SSF52540">
    <property type="entry name" value="P-loop containing nucleoside triphosphate hydrolases"/>
    <property type="match status" value="1"/>
</dbReference>
<dbReference type="Gene3D" id="3.30.450.20">
    <property type="entry name" value="PAS domain"/>
    <property type="match status" value="1"/>
</dbReference>
<keyword evidence="3" id="KW-0805">Transcription regulation</keyword>
<dbReference type="PRINTS" id="PR01590">
    <property type="entry name" value="HTHFIS"/>
</dbReference>
<dbReference type="InterPro" id="IPR058031">
    <property type="entry name" value="AAA_lid_NorR"/>
</dbReference>
<accession>A0A1I0AUV6</accession>
<evidence type="ECO:0000256" key="3">
    <source>
        <dbReference type="ARBA" id="ARBA00023015"/>
    </source>
</evidence>
<dbReference type="Gene3D" id="1.10.8.60">
    <property type="match status" value="1"/>
</dbReference>
<evidence type="ECO:0000313" key="8">
    <source>
        <dbReference type="Proteomes" id="UP000243819"/>
    </source>
</evidence>
<dbReference type="PROSITE" id="PS50045">
    <property type="entry name" value="SIGMA54_INTERACT_4"/>
    <property type="match status" value="1"/>
</dbReference>
<dbReference type="OrthoDB" id="9803970at2"/>
<dbReference type="EMBL" id="FOIF01000026">
    <property type="protein sequence ID" value="SES97574.1"/>
    <property type="molecule type" value="Genomic_DNA"/>
</dbReference>
<dbReference type="InterPro" id="IPR000014">
    <property type="entry name" value="PAS"/>
</dbReference>
<evidence type="ECO:0000256" key="1">
    <source>
        <dbReference type="ARBA" id="ARBA00022741"/>
    </source>
</evidence>
<dbReference type="CDD" id="cd00130">
    <property type="entry name" value="PAS"/>
    <property type="match status" value="1"/>
</dbReference>
<keyword evidence="2" id="KW-0067">ATP-binding</keyword>
<reference evidence="8" key="1">
    <citation type="submission" date="2016-10" db="EMBL/GenBank/DDBJ databases">
        <authorList>
            <person name="Varghese N."/>
            <person name="Submissions S."/>
        </authorList>
    </citation>
    <scope>NUCLEOTIDE SEQUENCE [LARGE SCALE GENOMIC DNA]</scope>
    <source>
        <strain evidence="8">DSM 13577</strain>
    </source>
</reference>
<dbReference type="InterPro" id="IPR003593">
    <property type="entry name" value="AAA+_ATPase"/>
</dbReference>
<dbReference type="InterPro" id="IPR025944">
    <property type="entry name" value="Sigma_54_int_dom_CS"/>
</dbReference>
<protein>
    <submittedName>
        <fullName evidence="7">PAS domain S-box-containing protein</fullName>
    </submittedName>
</protein>
<dbReference type="Gene3D" id="1.10.10.60">
    <property type="entry name" value="Homeodomain-like"/>
    <property type="match status" value="1"/>
</dbReference>
<dbReference type="InterPro" id="IPR027417">
    <property type="entry name" value="P-loop_NTPase"/>
</dbReference>
<dbReference type="Pfam" id="PF25601">
    <property type="entry name" value="AAA_lid_14"/>
    <property type="match status" value="1"/>
</dbReference>
<dbReference type="SUPFAM" id="SSF46689">
    <property type="entry name" value="Homeodomain-like"/>
    <property type="match status" value="1"/>
</dbReference>
<dbReference type="STRING" id="1120990.SAMN03080614_102628"/>
<dbReference type="InterPro" id="IPR013767">
    <property type="entry name" value="PAS_fold"/>
</dbReference>
<keyword evidence="5" id="KW-0175">Coiled coil</keyword>
<dbReference type="GO" id="GO:0043565">
    <property type="term" value="F:sequence-specific DNA binding"/>
    <property type="evidence" value="ECO:0007669"/>
    <property type="project" value="InterPro"/>
</dbReference>
<dbReference type="Pfam" id="PF00158">
    <property type="entry name" value="Sigma54_activat"/>
    <property type="match status" value="1"/>
</dbReference>
<evidence type="ECO:0000256" key="2">
    <source>
        <dbReference type="ARBA" id="ARBA00022840"/>
    </source>
</evidence>
<dbReference type="Pfam" id="PF02954">
    <property type="entry name" value="HTH_8"/>
    <property type="match status" value="1"/>
</dbReference>
<dbReference type="InterPro" id="IPR025662">
    <property type="entry name" value="Sigma_54_int_dom_ATP-bd_1"/>
</dbReference>
<dbReference type="GO" id="GO:0005524">
    <property type="term" value="F:ATP binding"/>
    <property type="evidence" value="ECO:0007669"/>
    <property type="project" value="UniProtKB-KW"/>
</dbReference>
<evidence type="ECO:0000256" key="5">
    <source>
        <dbReference type="SAM" id="Coils"/>
    </source>
</evidence>
<dbReference type="PROSITE" id="PS00675">
    <property type="entry name" value="SIGMA54_INTERACT_1"/>
    <property type="match status" value="1"/>
</dbReference>
<evidence type="ECO:0000313" key="7">
    <source>
        <dbReference type="EMBL" id="SES97574.1"/>
    </source>
</evidence>